<proteinExistence type="predicted"/>
<accession>A0A0F6U3U6</accession>
<organism evidence="1 2">
    <name type="scientific">Microcystis aeruginosa NIES-2549</name>
    <dbReference type="NCBI Taxonomy" id="1641812"/>
    <lineage>
        <taxon>Bacteria</taxon>
        <taxon>Bacillati</taxon>
        <taxon>Cyanobacteriota</taxon>
        <taxon>Cyanophyceae</taxon>
        <taxon>Oscillatoriophycideae</taxon>
        <taxon>Chroococcales</taxon>
        <taxon>Microcystaceae</taxon>
        <taxon>Microcystis</taxon>
    </lineage>
</organism>
<evidence type="ECO:0000313" key="1">
    <source>
        <dbReference type="EMBL" id="AKE64514.1"/>
    </source>
</evidence>
<protein>
    <submittedName>
        <fullName evidence="1">Uncharacterized protein</fullName>
    </submittedName>
</protein>
<dbReference type="HOGENOM" id="CLU_3292391_0_0_3"/>
<reference evidence="1 2" key="1">
    <citation type="journal article" date="2015" name="Genome Announc.">
        <title>Complete Genome Sequence of Microcystis aeruginosa NIES-2549, a Bloom-Forming Cyanobacterium from Lake Kasumigaura, Japan.</title>
        <authorList>
            <person name="Yamaguchi H."/>
            <person name="Suzuki S."/>
            <person name="Tanabe Y."/>
            <person name="Osana Y."/>
            <person name="Shimura Y."/>
            <person name="Ishida K."/>
            <person name="Kawachi M."/>
        </authorList>
    </citation>
    <scope>NUCLEOTIDE SEQUENCE [LARGE SCALE GENOMIC DNA]</scope>
    <source>
        <strain evidence="1 2">NIES-2549</strain>
    </source>
</reference>
<name>A0A0F6U3U6_MICAE</name>
<dbReference type="AlphaFoldDB" id="A0A0F6U3U6"/>
<gene>
    <name evidence="1" type="ORF">MYAER_2166</name>
</gene>
<dbReference type="Proteomes" id="UP000034103">
    <property type="component" value="Chromosome"/>
</dbReference>
<evidence type="ECO:0000313" key="2">
    <source>
        <dbReference type="Proteomes" id="UP000034103"/>
    </source>
</evidence>
<dbReference type="EMBL" id="CP011304">
    <property type="protein sequence ID" value="AKE64514.1"/>
    <property type="molecule type" value="Genomic_DNA"/>
</dbReference>
<dbReference type="PATRIC" id="fig|1641812.3.peg.2238"/>
<sequence length="40" mass="4654">MQGHKISLFWGNYRFYPKISQKALTCLKSPFTDSLVLFTS</sequence>